<organism evidence="1 2">
    <name type="scientific">Trypanosoma cruzi (strain CL Brener)</name>
    <dbReference type="NCBI Taxonomy" id="353153"/>
    <lineage>
        <taxon>Eukaryota</taxon>
        <taxon>Discoba</taxon>
        <taxon>Euglenozoa</taxon>
        <taxon>Kinetoplastea</taxon>
        <taxon>Metakinetoplastina</taxon>
        <taxon>Trypanosomatida</taxon>
        <taxon>Trypanosomatidae</taxon>
        <taxon>Trypanosoma</taxon>
        <taxon>Schizotrypanum</taxon>
    </lineage>
</organism>
<dbReference type="AlphaFoldDB" id="Q4E155"/>
<dbReference type="RefSeq" id="XP_820316.1">
    <property type="nucleotide sequence ID" value="XM_815223.1"/>
</dbReference>
<dbReference type="GeneID" id="3552952"/>
<dbReference type="EMBL" id="AAHK01000054">
    <property type="protein sequence ID" value="EAN98465.1"/>
    <property type="molecule type" value="Genomic_DNA"/>
</dbReference>
<sequence>MSDMEAHRLCADYSGTSAWHDLPEESYERVVALARAYRQRLTETDQNSGTALALDREEYVDSLPKEEMMRRRRIEKKEQDAMSIVMKLWTQRSIAFANELRTIREEKLRMEKVKKQRILLEEQLYREQFLDFWQKRKKEQLRNLPVHPDRVLMNAYRHNILPFATDPVDCWERGIVVPPELQQTVVLLDSEGSVFLPAFHELSMKLRTAYHRYRAQ</sequence>
<dbReference type="KEGG" id="tcr:506247.20"/>
<accession>Q4E155</accession>
<dbReference type="InParanoid" id="Q4E155"/>
<keyword evidence="2" id="KW-1185">Reference proteome</keyword>
<dbReference type="Proteomes" id="UP000002296">
    <property type="component" value="Unassembled WGS sequence"/>
</dbReference>
<proteinExistence type="predicted"/>
<protein>
    <submittedName>
        <fullName evidence="1">Uncharacterized protein</fullName>
    </submittedName>
</protein>
<comment type="caution">
    <text evidence="1">The sequence shown here is derived from an EMBL/GenBank/DDBJ whole genome shotgun (WGS) entry which is preliminary data.</text>
</comment>
<gene>
    <name evidence="1" type="ORF">Tc00.1047053506247.20</name>
</gene>
<name>Q4E155_TRYCC</name>
<dbReference type="PaxDb" id="353153-Q4E155"/>
<dbReference type="OMA" id="NAMNIIM"/>
<reference evidence="1 2" key="1">
    <citation type="journal article" date="2005" name="Science">
        <title>The genome sequence of Trypanosoma cruzi, etiologic agent of Chagas disease.</title>
        <authorList>
            <person name="El-Sayed N.M."/>
            <person name="Myler P.J."/>
            <person name="Bartholomeu D.C."/>
            <person name="Nilsson D."/>
            <person name="Aggarwal G."/>
            <person name="Tran A.N."/>
            <person name="Ghedin E."/>
            <person name="Worthey E.A."/>
            <person name="Delcher A.L."/>
            <person name="Blandin G."/>
            <person name="Westenberger S.J."/>
            <person name="Caler E."/>
            <person name="Cerqueira G.C."/>
            <person name="Branche C."/>
            <person name="Haas B."/>
            <person name="Anupama A."/>
            <person name="Arner E."/>
            <person name="Aslund L."/>
            <person name="Attipoe P."/>
            <person name="Bontempi E."/>
            <person name="Bringaud F."/>
            <person name="Burton P."/>
            <person name="Cadag E."/>
            <person name="Campbell D.A."/>
            <person name="Carrington M."/>
            <person name="Crabtree J."/>
            <person name="Darban H."/>
            <person name="da Silveira J.F."/>
            <person name="de Jong P."/>
            <person name="Edwards K."/>
            <person name="Englund P.T."/>
            <person name="Fazelina G."/>
            <person name="Feldblyum T."/>
            <person name="Ferella M."/>
            <person name="Frasch A.C."/>
            <person name="Gull K."/>
            <person name="Horn D."/>
            <person name="Hou L."/>
            <person name="Huang Y."/>
            <person name="Kindlund E."/>
            <person name="Klingbeil M."/>
            <person name="Kluge S."/>
            <person name="Koo H."/>
            <person name="Lacerda D."/>
            <person name="Levin M.J."/>
            <person name="Lorenzi H."/>
            <person name="Louie T."/>
            <person name="Machado C.R."/>
            <person name="McCulloch R."/>
            <person name="McKenna A."/>
            <person name="Mizuno Y."/>
            <person name="Mottram J.C."/>
            <person name="Nelson S."/>
            <person name="Ochaya S."/>
            <person name="Osoegawa K."/>
            <person name="Pai G."/>
            <person name="Parsons M."/>
            <person name="Pentony M."/>
            <person name="Pettersson U."/>
            <person name="Pop M."/>
            <person name="Ramirez J.L."/>
            <person name="Rinta J."/>
            <person name="Robertson L."/>
            <person name="Salzberg S.L."/>
            <person name="Sanchez D.O."/>
            <person name="Seyler A."/>
            <person name="Sharma R."/>
            <person name="Shetty J."/>
            <person name="Simpson A.J."/>
            <person name="Sisk E."/>
            <person name="Tammi M.T."/>
            <person name="Tarleton R."/>
            <person name="Teixeira S."/>
            <person name="Van Aken S."/>
            <person name="Vogt C."/>
            <person name="Ward P.N."/>
            <person name="Wickstead B."/>
            <person name="Wortman J."/>
            <person name="White O."/>
            <person name="Fraser C.M."/>
            <person name="Stuart K.D."/>
            <person name="Andersson B."/>
        </authorList>
    </citation>
    <scope>NUCLEOTIDE SEQUENCE [LARGE SCALE GENOMIC DNA]</scope>
    <source>
        <strain evidence="1 2">CL Brener</strain>
    </source>
</reference>
<evidence type="ECO:0000313" key="1">
    <source>
        <dbReference type="EMBL" id="EAN98465.1"/>
    </source>
</evidence>
<evidence type="ECO:0000313" key="2">
    <source>
        <dbReference type="Proteomes" id="UP000002296"/>
    </source>
</evidence>